<dbReference type="Pfam" id="PF01810">
    <property type="entry name" value="LysE"/>
    <property type="match status" value="1"/>
</dbReference>
<keyword evidence="4 6" id="KW-1133">Transmembrane helix</keyword>
<dbReference type="PIRSF" id="PIRSF006324">
    <property type="entry name" value="LeuE"/>
    <property type="match status" value="1"/>
</dbReference>
<evidence type="ECO:0000256" key="3">
    <source>
        <dbReference type="ARBA" id="ARBA00022692"/>
    </source>
</evidence>
<dbReference type="EMBL" id="JAJNBZ010000055">
    <property type="protein sequence ID" value="MCE5173516.1"/>
    <property type="molecule type" value="Genomic_DNA"/>
</dbReference>
<accession>A0ABS8YNX6</accession>
<keyword evidence="2" id="KW-1003">Cell membrane</keyword>
<feature type="transmembrane region" description="Helical" evidence="6">
    <location>
        <begin position="160"/>
        <end position="180"/>
    </location>
</feature>
<evidence type="ECO:0000256" key="5">
    <source>
        <dbReference type="ARBA" id="ARBA00023136"/>
    </source>
</evidence>
<evidence type="ECO:0000256" key="1">
    <source>
        <dbReference type="ARBA" id="ARBA00004651"/>
    </source>
</evidence>
<feature type="transmembrane region" description="Helical" evidence="6">
    <location>
        <begin position="75"/>
        <end position="91"/>
    </location>
</feature>
<evidence type="ECO:0000256" key="6">
    <source>
        <dbReference type="SAM" id="Phobius"/>
    </source>
</evidence>
<dbReference type="Proteomes" id="UP001199916">
    <property type="component" value="Unassembled WGS sequence"/>
</dbReference>
<proteinExistence type="predicted"/>
<name>A0ABS8YNX6_9BACL</name>
<keyword evidence="3 6" id="KW-0812">Transmembrane</keyword>
<comment type="subcellular location">
    <subcellularLocation>
        <location evidence="1">Cell membrane</location>
        <topology evidence="1">Multi-pass membrane protein</topology>
    </subcellularLocation>
</comment>
<keyword evidence="5 6" id="KW-0472">Membrane</keyword>
<evidence type="ECO:0000313" key="7">
    <source>
        <dbReference type="EMBL" id="MCE5173516.1"/>
    </source>
</evidence>
<reference evidence="7 8" key="1">
    <citation type="submission" date="2021-11" db="EMBL/GenBank/DDBJ databases">
        <title>Draft genome sequence of Paenibacillus profundus YoMME, a new Gram-positive bacteria with exoelectrogenic properties.</title>
        <authorList>
            <person name="Hubenova Y."/>
            <person name="Hubenova E."/>
            <person name="Manasiev Y."/>
            <person name="Peykov S."/>
            <person name="Mitov M."/>
        </authorList>
    </citation>
    <scope>NUCLEOTIDE SEQUENCE [LARGE SCALE GENOMIC DNA]</scope>
    <source>
        <strain evidence="7 8">YoMME</strain>
    </source>
</reference>
<evidence type="ECO:0000256" key="2">
    <source>
        <dbReference type="ARBA" id="ARBA00022475"/>
    </source>
</evidence>
<dbReference type="PANTHER" id="PTHR30086">
    <property type="entry name" value="ARGININE EXPORTER PROTEIN ARGO"/>
    <property type="match status" value="1"/>
</dbReference>
<keyword evidence="8" id="KW-1185">Reference proteome</keyword>
<sequence length="214" mass="22821">MEQFTMFLMMSVALILTPGADTALVTKSTIVHGKRGGVATAAGTAAGIIIHTCAAAMGLSVLLAQSAVLYETVKWAGAVYLIYLGISSLLSKGSSSGKAAQPSVEDADVPVGGSSVIKCFSQGVLTNVLNPKVALFFLTFLPQFVRADSASFTQYLTMGLIYAFLLIVWLLIFVYFIHAFRSWLQKPSVHKTIERVTGAVLIGFGLKVALEQRP</sequence>
<dbReference type="RefSeq" id="WP_233699443.1">
    <property type="nucleotide sequence ID" value="NZ_JAJNBZ010000055.1"/>
</dbReference>
<evidence type="ECO:0000256" key="4">
    <source>
        <dbReference type="ARBA" id="ARBA00022989"/>
    </source>
</evidence>
<comment type="caution">
    <text evidence="7">The sequence shown here is derived from an EMBL/GenBank/DDBJ whole genome shotgun (WGS) entry which is preliminary data.</text>
</comment>
<dbReference type="PANTHER" id="PTHR30086:SF20">
    <property type="entry name" value="ARGININE EXPORTER PROTEIN ARGO-RELATED"/>
    <property type="match status" value="1"/>
</dbReference>
<feature type="transmembrane region" description="Helical" evidence="6">
    <location>
        <begin position="38"/>
        <end position="63"/>
    </location>
</feature>
<dbReference type="InterPro" id="IPR001123">
    <property type="entry name" value="LeuE-type"/>
</dbReference>
<gene>
    <name evidence="7" type="ORF">LQV63_30265</name>
</gene>
<evidence type="ECO:0000313" key="8">
    <source>
        <dbReference type="Proteomes" id="UP001199916"/>
    </source>
</evidence>
<organism evidence="7 8">
    <name type="scientific">Paenibacillus profundus</name>
    <dbReference type="NCBI Taxonomy" id="1173085"/>
    <lineage>
        <taxon>Bacteria</taxon>
        <taxon>Bacillati</taxon>
        <taxon>Bacillota</taxon>
        <taxon>Bacilli</taxon>
        <taxon>Bacillales</taxon>
        <taxon>Paenibacillaceae</taxon>
        <taxon>Paenibacillus</taxon>
    </lineage>
</organism>
<protein>
    <submittedName>
        <fullName evidence="7">LysE family translocator</fullName>
    </submittedName>
</protein>